<dbReference type="EMBL" id="BAAAPH010000029">
    <property type="protein sequence ID" value="GAA1600562.1"/>
    <property type="molecule type" value="Genomic_DNA"/>
</dbReference>
<gene>
    <name evidence="1" type="ORF">GCM10009804_66470</name>
</gene>
<sequence>MRGAYCGVAGRDCVLPAQNGDSLDVLAFWVFAQNGESSVERGA</sequence>
<proteinExistence type="predicted"/>
<protein>
    <submittedName>
        <fullName evidence="1">Uncharacterized protein</fullName>
    </submittedName>
</protein>
<evidence type="ECO:0000313" key="1">
    <source>
        <dbReference type="EMBL" id="GAA1600562.1"/>
    </source>
</evidence>
<reference evidence="1 2" key="1">
    <citation type="journal article" date="2019" name="Int. J. Syst. Evol. Microbiol.">
        <title>The Global Catalogue of Microorganisms (GCM) 10K type strain sequencing project: providing services to taxonomists for standard genome sequencing and annotation.</title>
        <authorList>
            <consortium name="The Broad Institute Genomics Platform"/>
            <consortium name="The Broad Institute Genome Sequencing Center for Infectious Disease"/>
            <person name="Wu L."/>
            <person name="Ma J."/>
        </authorList>
    </citation>
    <scope>NUCLEOTIDE SEQUENCE [LARGE SCALE GENOMIC DNA]</scope>
    <source>
        <strain evidence="1 2">JCM 15572</strain>
    </source>
</reference>
<name>A0ABN2EC85_9ACTN</name>
<evidence type="ECO:0000313" key="2">
    <source>
        <dbReference type="Proteomes" id="UP001501705"/>
    </source>
</evidence>
<organism evidence="1 2">
    <name type="scientific">Kribbella hippodromi</name>
    <dbReference type="NCBI Taxonomy" id="434347"/>
    <lineage>
        <taxon>Bacteria</taxon>
        <taxon>Bacillati</taxon>
        <taxon>Actinomycetota</taxon>
        <taxon>Actinomycetes</taxon>
        <taxon>Propionibacteriales</taxon>
        <taxon>Kribbellaceae</taxon>
        <taxon>Kribbella</taxon>
    </lineage>
</organism>
<comment type="caution">
    <text evidence="1">The sequence shown here is derived from an EMBL/GenBank/DDBJ whole genome shotgun (WGS) entry which is preliminary data.</text>
</comment>
<dbReference type="Proteomes" id="UP001501705">
    <property type="component" value="Unassembled WGS sequence"/>
</dbReference>
<keyword evidence="2" id="KW-1185">Reference proteome</keyword>
<accession>A0ABN2EC85</accession>